<dbReference type="SMART" id="SM00382">
    <property type="entry name" value="AAA"/>
    <property type="match status" value="1"/>
</dbReference>
<evidence type="ECO:0000259" key="4">
    <source>
        <dbReference type="PROSITE" id="PS50893"/>
    </source>
</evidence>
<dbReference type="FunCoup" id="C1E3X8">
    <property type="interactions" value="94"/>
</dbReference>
<gene>
    <name evidence="5" type="ORF">MICPUN_108095</name>
</gene>
<dbReference type="STRING" id="296587.C1E3X8"/>
<dbReference type="InterPro" id="IPR027417">
    <property type="entry name" value="P-loop_NTPase"/>
</dbReference>
<evidence type="ECO:0000313" key="5">
    <source>
        <dbReference type="EMBL" id="ACO62632.1"/>
    </source>
</evidence>
<keyword evidence="2" id="KW-0547">Nucleotide-binding</keyword>
<evidence type="ECO:0000256" key="3">
    <source>
        <dbReference type="ARBA" id="ARBA00022840"/>
    </source>
</evidence>
<dbReference type="PROSITE" id="PS50893">
    <property type="entry name" value="ABC_TRANSPORTER_2"/>
    <property type="match status" value="1"/>
</dbReference>
<reference evidence="5 6" key="1">
    <citation type="journal article" date="2009" name="Science">
        <title>Green evolution and dynamic adaptations revealed by genomes of the marine picoeukaryotes Micromonas.</title>
        <authorList>
            <person name="Worden A.Z."/>
            <person name="Lee J.H."/>
            <person name="Mock T."/>
            <person name="Rouze P."/>
            <person name="Simmons M.P."/>
            <person name="Aerts A.L."/>
            <person name="Allen A.E."/>
            <person name="Cuvelier M.L."/>
            <person name="Derelle E."/>
            <person name="Everett M.V."/>
            <person name="Foulon E."/>
            <person name="Grimwood J."/>
            <person name="Gundlach H."/>
            <person name="Henrissat B."/>
            <person name="Napoli C."/>
            <person name="McDonald S.M."/>
            <person name="Parker M.S."/>
            <person name="Rombauts S."/>
            <person name="Salamov A."/>
            <person name="Von Dassow P."/>
            <person name="Badger J.H."/>
            <person name="Coutinho P.M."/>
            <person name="Demir E."/>
            <person name="Dubchak I."/>
            <person name="Gentemann C."/>
            <person name="Eikrem W."/>
            <person name="Gready J.E."/>
            <person name="John U."/>
            <person name="Lanier W."/>
            <person name="Lindquist E.A."/>
            <person name="Lucas S."/>
            <person name="Mayer K.F."/>
            <person name="Moreau H."/>
            <person name="Not F."/>
            <person name="Otillar R."/>
            <person name="Panaud O."/>
            <person name="Pangilinan J."/>
            <person name="Paulsen I."/>
            <person name="Piegu B."/>
            <person name="Poliakov A."/>
            <person name="Robbens S."/>
            <person name="Schmutz J."/>
            <person name="Toulza E."/>
            <person name="Wyss T."/>
            <person name="Zelensky A."/>
            <person name="Zhou K."/>
            <person name="Armbrust E.V."/>
            <person name="Bhattacharya D."/>
            <person name="Goodenough U.W."/>
            <person name="Van de Peer Y."/>
            <person name="Grigoriev I.V."/>
        </authorList>
    </citation>
    <scope>NUCLEOTIDE SEQUENCE [LARGE SCALE GENOMIC DNA]</scope>
    <source>
        <strain evidence="6">RCC299 / NOUM17</strain>
    </source>
</reference>
<dbReference type="OrthoDB" id="6500128at2759"/>
<dbReference type="Proteomes" id="UP000002009">
    <property type="component" value="Chromosome 4"/>
</dbReference>
<dbReference type="KEGG" id="mis:MICPUN_108095"/>
<organism evidence="5 6">
    <name type="scientific">Micromonas commoda (strain RCC299 / NOUM17 / CCMP2709)</name>
    <name type="common">Picoplanktonic green alga</name>
    <dbReference type="NCBI Taxonomy" id="296587"/>
    <lineage>
        <taxon>Eukaryota</taxon>
        <taxon>Viridiplantae</taxon>
        <taxon>Chlorophyta</taxon>
        <taxon>Mamiellophyceae</taxon>
        <taxon>Mamiellales</taxon>
        <taxon>Mamiellaceae</taxon>
        <taxon>Micromonas</taxon>
    </lineage>
</organism>
<name>C1E3X8_MICCC</name>
<dbReference type="GO" id="GO:0005524">
    <property type="term" value="F:ATP binding"/>
    <property type="evidence" value="ECO:0007669"/>
    <property type="project" value="UniProtKB-KW"/>
</dbReference>
<evidence type="ECO:0000256" key="2">
    <source>
        <dbReference type="ARBA" id="ARBA00022741"/>
    </source>
</evidence>
<dbReference type="InterPro" id="IPR003593">
    <property type="entry name" value="AAA+_ATPase"/>
</dbReference>
<keyword evidence="1" id="KW-0813">Transport</keyword>
<evidence type="ECO:0000313" key="6">
    <source>
        <dbReference type="Proteomes" id="UP000002009"/>
    </source>
</evidence>
<dbReference type="InterPro" id="IPR003439">
    <property type="entry name" value="ABC_transporter-like_ATP-bd"/>
</dbReference>
<dbReference type="PROSITE" id="PS00211">
    <property type="entry name" value="ABC_TRANSPORTER_1"/>
    <property type="match status" value="1"/>
</dbReference>
<proteinExistence type="predicted"/>
<dbReference type="SUPFAM" id="SSF52540">
    <property type="entry name" value="P-loop containing nucleoside triphosphate hydrolases"/>
    <property type="match status" value="1"/>
</dbReference>
<dbReference type="OMA" id="PEVMFFD"/>
<dbReference type="PANTHER" id="PTHR43023:SF3">
    <property type="entry name" value="PROTEIN TRIGALACTOSYLDIACYLGLYCEROL 3, CHLOROPLASTIC"/>
    <property type="match status" value="1"/>
</dbReference>
<dbReference type="GeneID" id="8243039"/>
<keyword evidence="3 5" id="KW-0067">ATP-binding</keyword>
<dbReference type="GO" id="GO:0016887">
    <property type="term" value="F:ATP hydrolysis activity"/>
    <property type="evidence" value="ECO:0007669"/>
    <property type="project" value="InterPro"/>
</dbReference>
<dbReference type="eggNOG" id="KOG0055">
    <property type="taxonomic scope" value="Eukaryota"/>
</dbReference>
<dbReference type="AlphaFoldDB" id="C1E3X8"/>
<dbReference type="PANTHER" id="PTHR43023">
    <property type="entry name" value="PROTEIN TRIGALACTOSYLDIACYLGLYCEROL 3, CHLOROPLASTIC"/>
    <property type="match status" value="1"/>
</dbReference>
<evidence type="ECO:0000256" key="1">
    <source>
        <dbReference type="ARBA" id="ARBA00022448"/>
    </source>
</evidence>
<sequence>MGRMLRRAGRCVAHCTDGGRWSTVRRGERKASRIARGAIGDLTEAVKSAGIDDQAEVLIELKNVKKSFGKKVVLDGASFKIRRGEAVGIIGSSGTGKSTVLRIMAGLLQPDEGEVIIRGRPRVGLLSDEKDPNLKVGMVFQSAALFDSLTVGENVGFKLYEHSDLPEDVIKGLIKESLAQVGLSGVEDRYPAQLSGGMKKRAALARAIIKEDISDNDDALEEVVMYDEPTAGLDPVASTVVEDLMRNLHTGNKTAASYEEKKGGVASYIVVTHQHSTIRRAVDRLIFLHAGKVVWEGTSEEFDTCEEPIVRQFATGSLQGPIVY</sequence>
<dbReference type="EMBL" id="CP001325">
    <property type="protein sequence ID" value="ACO62632.1"/>
    <property type="molecule type" value="Genomic_DNA"/>
</dbReference>
<dbReference type="Pfam" id="PF00005">
    <property type="entry name" value="ABC_tran"/>
    <property type="match status" value="1"/>
</dbReference>
<accession>C1E3X8</accession>
<dbReference type="InterPro" id="IPR017871">
    <property type="entry name" value="ABC_transporter-like_CS"/>
</dbReference>
<dbReference type="Gene3D" id="3.40.50.300">
    <property type="entry name" value="P-loop containing nucleotide triphosphate hydrolases"/>
    <property type="match status" value="1"/>
</dbReference>
<keyword evidence="6" id="KW-1185">Reference proteome</keyword>
<feature type="domain" description="ABC transporter" evidence="4">
    <location>
        <begin position="59"/>
        <end position="315"/>
    </location>
</feature>
<protein>
    <submittedName>
        <fullName evidence="5">ATP-binding cassette superfamily</fullName>
    </submittedName>
</protein>
<dbReference type="InParanoid" id="C1E3X8"/>
<dbReference type="RefSeq" id="XP_002501374.1">
    <property type="nucleotide sequence ID" value="XM_002501328.1"/>
</dbReference>